<organism evidence="1 2">
    <name type="scientific">Aliikangiella maris</name>
    <dbReference type="NCBI Taxonomy" id="3162458"/>
    <lineage>
        <taxon>Bacteria</taxon>
        <taxon>Pseudomonadati</taxon>
        <taxon>Pseudomonadota</taxon>
        <taxon>Gammaproteobacteria</taxon>
        <taxon>Oceanospirillales</taxon>
        <taxon>Pleioneaceae</taxon>
        <taxon>Aliikangiella</taxon>
    </lineage>
</organism>
<dbReference type="GO" id="GO:0008820">
    <property type="term" value="F:cobinamide phosphate guanylyltransferase activity"/>
    <property type="evidence" value="ECO:0007669"/>
    <property type="project" value="UniProtKB-EC"/>
</dbReference>
<sequence length="181" mass="19988">MLHLVIGGARSGKSRFAEQIVNEISFTPSPEVLYVATATAGDDEMKQRIKHHQQSRPAHWQLIEEPLDLSQIITKHNKKNQVLLIECMTLYLSNWLCCGEIAQWSLQKAAFLEAIENSQATIVIVSNEVGSGIVPMGELNRQFVDEAGWLNQALASLAESVSLVVAGCAINLKSQNKFKDS</sequence>
<dbReference type="Gene3D" id="3.40.50.300">
    <property type="entry name" value="P-loop containing nucleotide triphosphate hydrolases"/>
    <property type="match status" value="1"/>
</dbReference>
<dbReference type="EC" id="2.7.1.156" evidence="1"/>
<evidence type="ECO:0000313" key="2">
    <source>
        <dbReference type="Proteomes" id="UP001548189"/>
    </source>
</evidence>
<name>A0ABV2BWA6_9GAMM</name>
<keyword evidence="2" id="KW-1185">Reference proteome</keyword>
<keyword evidence="1" id="KW-0418">Kinase</keyword>
<dbReference type="InterPro" id="IPR003203">
    <property type="entry name" value="CobU/CobP"/>
</dbReference>
<dbReference type="PIRSF" id="PIRSF006135">
    <property type="entry name" value="CobU"/>
    <property type="match status" value="1"/>
</dbReference>
<proteinExistence type="predicted"/>
<dbReference type="EC" id="2.7.7.62" evidence="1"/>
<dbReference type="PANTHER" id="PTHR34848">
    <property type="match status" value="1"/>
</dbReference>
<dbReference type="SUPFAM" id="SSF52540">
    <property type="entry name" value="P-loop containing nucleoside triphosphate hydrolases"/>
    <property type="match status" value="1"/>
</dbReference>
<reference evidence="1 2" key="1">
    <citation type="submission" date="2024-06" db="EMBL/GenBank/DDBJ databases">
        <authorList>
            <person name="Li F."/>
        </authorList>
    </citation>
    <scope>NUCLEOTIDE SEQUENCE [LARGE SCALE GENOMIC DNA]</scope>
    <source>
        <strain evidence="1 2">GXAS 311</strain>
    </source>
</reference>
<dbReference type="Pfam" id="PF02283">
    <property type="entry name" value="CobU"/>
    <property type="match status" value="1"/>
</dbReference>
<dbReference type="GO" id="GO:0043752">
    <property type="term" value="F:adenosylcobinamide kinase activity"/>
    <property type="evidence" value="ECO:0007669"/>
    <property type="project" value="UniProtKB-EC"/>
</dbReference>
<dbReference type="NCBIfam" id="NF004469">
    <property type="entry name" value="PRK05800.1"/>
    <property type="match status" value="1"/>
</dbReference>
<dbReference type="CDD" id="cd00544">
    <property type="entry name" value="CobU"/>
    <property type="match status" value="1"/>
</dbReference>
<keyword evidence="1" id="KW-0808">Transferase</keyword>
<dbReference type="Proteomes" id="UP001548189">
    <property type="component" value="Unassembled WGS sequence"/>
</dbReference>
<evidence type="ECO:0000313" key="1">
    <source>
        <dbReference type="EMBL" id="MET1256209.1"/>
    </source>
</evidence>
<gene>
    <name evidence="1" type="primary">cobU</name>
    <name evidence="1" type="ORF">ABVT43_13800</name>
</gene>
<dbReference type="EMBL" id="JBEVCJ010000018">
    <property type="protein sequence ID" value="MET1256209.1"/>
    <property type="molecule type" value="Genomic_DNA"/>
</dbReference>
<accession>A0ABV2BWA6</accession>
<dbReference type="InterPro" id="IPR027417">
    <property type="entry name" value="P-loop_NTPase"/>
</dbReference>
<dbReference type="PANTHER" id="PTHR34848:SF1">
    <property type="entry name" value="BIFUNCTIONAL ADENOSYLCOBALAMIN BIOSYNTHESIS PROTEIN COBU"/>
    <property type="match status" value="1"/>
</dbReference>
<keyword evidence="1" id="KW-0548">Nucleotidyltransferase</keyword>
<comment type="caution">
    <text evidence="1">The sequence shown here is derived from an EMBL/GenBank/DDBJ whole genome shotgun (WGS) entry which is preliminary data.</text>
</comment>
<protein>
    <submittedName>
        <fullName evidence="1">Bifunctional adenosylcobinamide kinase/adenosylcobinamide-phosphate guanylyltransferase</fullName>
        <ecNumber evidence="1">2.7.1.156</ecNumber>
        <ecNumber evidence="1">2.7.7.62</ecNumber>
    </submittedName>
</protein>